<dbReference type="PANTHER" id="PTHR36832:SF1">
    <property type="entry name" value="SLR1174 PROTEIN"/>
    <property type="match status" value="1"/>
</dbReference>
<keyword evidence="1" id="KW-0812">Transmembrane</keyword>
<dbReference type="STRING" id="574376.BAMA_04520"/>
<accession>A0A073K8F8</accession>
<feature type="transmembrane region" description="Helical" evidence="1">
    <location>
        <begin position="58"/>
        <end position="77"/>
    </location>
</feature>
<dbReference type="Pfam" id="PF06182">
    <property type="entry name" value="ABC2_membrane_6"/>
    <property type="match status" value="1"/>
</dbReference>
<keyword evidence="1" id="KW-1133">Transmembrane helix</keyword>
<organism evidence="2 3">
    <name type="scientific">Bacillus manliponensis</name>
    <dbReference type="NCBI Taxonomy" id="574376"/>
    <lineage>
        <taxon>Bacteria</taxon>
        <taxon>Bacillati</taxon>
        <taxon>Bacillota</taxon>
        <taxon>Bacilli</taxon>
        <taxon>Bacillales</taxon>
        <taxon>Bacillaceae</taxon>
        <taxon>Bacillus</taxon>
        <taxon>Bacillus cereus group</taxon>
    </lineage>
</organism>
<feature type="transmembrane region" description="Helical" evidence="1">
    <location>
        <begin position="137"/>
        <end position="169"/>
    </location>
</feature>
<evidence type="ECO:0008006" key="4">
    <source>
        <dbReference type="Google" id="ProtNLM"/>
    </source>
</evidence>
<keyword evidence="1" id="KW-0472">Membrane</keyword>
<evidence type="ECO:0000313" key="3">
    <source>
        <dbReference type="Proteomes" id="UP000027822"/>
    </source>
</evidence>
<evidence type="ECO:0000313" key="2">
    <source>
        <dbReference type="EMBL" id="KEK18538.1"/>
    </source>
</evidence>
<dbReference type="PANTHER" id="PTHR36832">
    <property type="entry name" value="SLR1174 PROTEIN-RELATED"/>
    <property type="match status" value="1"/>
</dbReference>
<feature type="transmembrane region" description="Helical" evidence="1">
    <location>
        <begin position="20"/>
        <end position="38"/>
    </location>
</feature>
<keyword evidence="3" id="KW-1185">Reference proteome</keyword>
<feature type="transmembrane region" description="Helical" evidence="1">
    <location>
        <begin position="110"/>
        <end position="131"/>
    </location>
</feature>
<dbReference type="EMBL" id="JOTN01000013">
    <property type="protein sequence ID" value="KEK18538.1"/>
    <property type="molecule type" value="Genomic_DNA"/>
</dbReference>
<dbReference type="eggNOG" id="COG4587">
    <property type="taxonomic scope" value="Bacteria"/>
</dbReference>
<dbReference type="InterPro" id="IPR010390">
    <property type="entry name" value="ABC-2_transporter-like"/>
</dbReference>
<dbReference type="OrthoDB" id="8582979at2"/>
<name>A0A073K8F8_9BACI</name>
<evidence type="ECO:0000256" key="1">
    <source>
        <dbReference type="SAM" id="Phobius"/>
    </source>
</evidence>
<sequence>MYSKLMITTLKNATVYKFNVLTKVIATIIAVFAVRQVWTVLYENPPANGVNVSLSDMLTYMTIAIILQSLYTPTIVWEVSEKIQNGQIAHEFQRPWNFEFAMLFRSLGMILANILTVVLPIAVITLFIFPIQVSGSWLMWLFFIISITFGIIINFCIQLFIALLAFVFVEVWGFEIVVSLATSFLSGQLIPLWFFPEFLQKIAEVLPFRGMYDIPLSIITDRINIQNTLELLAFQGIWVVVLVLMIRLIVRYFQRLLVVAGG</sequence>
<dbReference type="RefSeq" id="WP_034640552.1">
    <property type="nucleotide sequence ID" value="NZ_CBCSJC010000014.1"/>
</dbReference>
<feature type="transmembrane region" description="Helical" evidence="1">
    <location>
        <begin position="231"/>
        <end position="250"/>
    </location>
</feature>
<protein>
    <recommendedName>
        <fullName evidence="4">ABC transporter permease</fullName>
    </recommendedName>
</protein>
<proteinExistence type="predicted"/>
<dbReference type="Proteomes" id="UP000027822">
    <property type="component" value="Unassembled WGS sequence"/>
</dbReference>
<gene>
    <name evidence="2" type="ORF">BAMA_04520</name>
</gene>
<feature type="transmembrane region" description="Helical" evidence="1">
    <location>
        <begin position="176"/>
        <end position="195"/>
    </location>
</feature>
<reference evidence="2 3" key="1">
    <citation type="submission" date="2014-06" db="EMBL/GenBank/DDBJ databases">
        <title>Draft genome sequence of Bacillus manliponensis JCM 15802 (MCCC 1A00708).</title>
        <authorList>
            <person name="Lai Q."/>
            <person name="Liu Y."/>
            <person name="Shao Z."/>
        </authorList>
    </citation>
    <scope>NUCLEOTIDE SEQUENCE [LARGE SCALE GENOMIC DNA]</scope>
    <source>
        <strain evidence="2 3">JCM 15802</strain>
    </source>
</reference>
<comment type="caution">
    <text evidence="2">The sequence shown here is derived from an EMBL/GenBank/DDBJ whole genome shotgun (WGS) entry which is preliminary data.</text>
</comment>
<dbReference type="AlphaFoldDB" id="A0A073K8F8"/>